<gene>
    <name evidence="2" type="ORF">EOT05_02905</name>
</gene>
<feature type="domain" description="ISXO2-like transposase" evidence="1">
    <location>
        <begin position="167"/>
        <end position="304"/>
    </location>
</feature>
<dbReference type="Pfam" id="PF12762">
    <property type="entry name" value="DDE_Tnp_IS1595"/>
    <property type="match status" value="1"/>
</dbReference>
<organism evidence="2 3">
    <name type="scientific">Candidatus Microsaccharimonas sossegonensis</name>
    <dbReference type="NCBI Taxonomy" id="2506948"/>
    <lineage>
        <taxon>Bacteria</taxon>
        <taxon>Candidatus Saccharimonadota</taxon>
        <taxon>Candidatus Saccharimonadia</taxon>
        <taxon>Candidatus Saccharimonadales</taxon>
        <taxon>Candidatus Saccharimonadaceae</taxon>
        <taxon>Candidatus Microsaccharimonas</taxon>
    </lineage>
</organism>
<dbReference type="InterPro" id="IPR053164">
    <property type="entry name" value="IS1016-like_transposase"/>
</dbReference>
<evidence type="ECO:0000313" key="3">
    <source>
        <dbReference type="Proteomes" id="UP000289257"/>
    </source>
</evidence>
<protein>
    <submittedName>
        <fullName evidence="2">IS1595 family transposase</fullName>
    </submittedName>
</protein>
<name>A0A4Q0AHL6_9BACT</name>
<dbReference type="SMART" id="SM01126">
    <property type="entry name" value="DDE_Tnp_IS1595"/>
    <property type="match status" value="1"/>
</dbReference>
<dbReference type="Proteomes" id="UP000289257">
    <property type="component" value="Unassembled WGS sequence"/>
</dbReference>
<comment type="caution">
    <text evidence="2">The sequence shown here is derived from an EMBL/GenBank/DDBJ whole genome shotgun (WGS) entry which is preliminary data.</text>
</comment>
<evidence type="ECO:0000259" key="1">
    <source>
        <dbReference type="SMART" id="SM01126"/>
    </source>
</evidence>
<proteinExistence type="predicted"/>
<dbReference type="InterPro" id="IPR024445">
    <property type="entry name" value="Tnp_ISXO2-like"/>
</dbReference>
<keyword evidence="3" id="KW-1185">Reference proteome</keyword>
<dbReference type="PANTHER" id="PTHR47163">
    <property type="entry name" value="DDE_TNP_IS1595 DOMAIN-CONTAINING PROTEIN"/>
    <property type="match status" value="1"/>
</dbReference>
<sequence length="326" mass="37498">MHDNAILRIVKIMQPTLNDSYVINRHKYLLYNKYFATIMYSMRYTIKDFRRDFPNDDVCLDTVFKERYGDIDTCPSCGVIGTHFYRVKGRKCYACEWCGYQLHPLAETIFHKSSTPLTSWFYAIYLFSVSKNGVAAKELERHLGVTYKTAHLMARQIRSLMAQADGGLSGTVEADETYIGGHRRSTARWENKSPVLGVVERGGEVRAKVTIGANASTALPFLRNNVEKDGFIMTDDSKVYHRLKREYGHDVINHSEKKYGRGIVYTNTIEGFWSQMKRSIDGTYHAVSPKYLQLYVNEFVFRYNLRGVVVYPALLERASKPVESIL</sequence>
<dbReference type="PANTHER" id="PTHR47163:SF2">
    <property type="entry name" value="SI:DKEY-17M8.2"/>
    <property type="match status" value="1"/>
</dbReference>
<dbReference type="EMBL" id="SCKX01000001">
    <property type="protein sequence ID" value="RWZ78671.1"/>
    <property type="molecule type" value="Genomic_DNA"/>
</dbReference>
<evidence type="ECO:0000313" key="2">
    <source>
        <dbReference type="EMBL" id="RWZ78671.1"/>
    </source>
</evidence>
<accession>A0A4Q0AHL6</accession>
<reference evidence="2" key="1">
    <citation type="submission" date="2019-01" db="EMBL/GenBank/DDBJ databases">
        <title>Genomic signatures and co-occurrence patterns of the ultra-small Saccharimodia (Patescibacteria phylum) suggest a symbiotic lifestyle.</title>
        <authorList>
            <person name="Lemos L."/>
            <person name="Medeiros J."/>
            <person name="Andreote F."/>
            <person name="Fernandes G."/>
            <person name="Varani A."/>
            <person name="Oliveira G."/>
            <person name="Pylro V."/>
        </authorList>
    </citation>
    <scope>NUCLEOTIDE SEQUENCE [LARGE SCALE GENOMIC DNA]</scope>
    <source>
        <strain evidence="2">AMD02</strain>
    </source>
</reference>
<dbReference type="AlphaFoldDB" id="A0A4Q0AHL6"/>
<dbReference type="NCBIfam" id="NF033547">
    <property type="entry name" value="transpos_IS1595"/>
    <property type="match status" value="1"/>
</dbReference>
<dbReference type="InterPro" id="IPR024442">
    <property type="entry name" value="Transposase_Zn_ribbon"/>
</dbReference>
<dbReference type="Pfam" id="PF12760">
    <property type="entry name" value="Zn_ribbon_IS1595"/>
    <property type="match status" value="1"/>
</dbReference>